<evidence type="ECO:0000313" key="8">
    <source>
        <dbReference type="EMBL" id="MBA8796282.1"/>
    </source>
</evidence>
<dbReference type="InterPro" id="IPR011611">
    <property type="entry name" value="PfkB_dom"/>
</dbReference>
<gene>
    <name evidence="8" type="ORF">FHX74_003935</name>
</gene>
<name>A0A7W3IW05_9ACTN</name>
<dbReference type="Pfam" id="PF00294">
    <property type="entry name" value="PfkB"/>
    <property type="match status" value="1"/>
</dbReference>
<sequence length="314" mass="30525">MLTVAGLTPSLDITYRVAALTPGAIHRPLEVVRCAGGKALNLARAAANLGAAPAVVAVLGGATGDGLAAELEAAGIAVSVVPTPVETRVCVSVAADDAPGLTEFYAWADPVPEDVWGAFGSTLAGVLGDRPGWLAVPGGAPRGLPGPALAELVAAGVAAGRSVAVDTHGAALEAVLTAGPALVKVNRDEAAELLGDAAGSGSSSLAAMAARVRERAGGATVVLTDGEHGCVGLDDDGSWRAPVPEGRRGRYPVGSGDSFLAGLLVALDGGDPLPAALALATAAGAANAAVPGPGRFDGAEARASAAGVRVQPES</sequence>
<evidence type="ECO:0000256" key="4">
    <source>
        <dbReference type="ARBA" id="ARBA00022777"/>
    </source>
</evidence>
<proteinExistence type="inferred from homology"/>
<dbReference type="GO" id="GO:0005524">
    <property type="term" value="F:ATP binding"/>
    <property type="evidence" value="ECO:0007669"/>
    <property type="project" value="UniProtKB-KW"/>
</dbReference>
<keyword evidence="5" id="KW-0067">ATP-binding</keyword>
<dbReference type="EMBL" id="JACGWT010000008">
    <property type="protein sequence ID" value="MBA8796282.1"/>
    <property type="molecule type" value="Genomic_DNA"/>
</dbReference>
<dbReference type="PANTHER" id="PTHR46566:SF5">
    <property type="entry name" value="1-PHOSPHOFRUCTOKINASE"/>
    <property type="match status" value="1"/>
</dbReference>
<organism evidence="8 9">
    <name type="scientific">Microlunatus kandeliicorticis</name>
    <dbReference type="NCBI Taxonomy" id="1759536"/>
    <lineage>
        <taxon>Bacteria</taxon>
        <taxon>Bacillati</taxon>
        <taxon>Actinomycetota</taxon>
        <taxon>Actinomycetes</taxon>
        <taxon>Propionibacteriales</taxon>
        <taxon>Propionibacteriaceae</taxon>
        <taxon>Microlunatus</taxon>
    </lineage>
</organism>
<dbReference type="RefSeq" id="WP_182561909.1">
    <property type="nucleotide sequence ID" value="NZ_JACGWT010000008.1"/>
</dbReference>
<feature type="domain" description="Carbohydrate kinase PfkB" evidence="7">
    <location>
        <begin position="12"/>
        <end position="293"/>
    </location>
</feature>
<keyword evidence="2 6" id="KW-0808">Transferase</keyword>
<accession>A0A7W3IW05</accession>
<dbReference type="AlphaFoldDB" id="A0A7W3IW05"/>
<dbReference type="PIRSF" id="PIRSF000535">
    <property type="entry name" value="1PFK/6PFK/LacC"/>
    <property type="match status" value="1"/>
</dbReference>
<evidence type="ECO:0000256" key="5">
    <source>
        <dbReference type="ARBA" id="ARBA00022840"/>
    </source>
</evidence>
<evidence type="ECO:0000256" key="6">
    <source>
        <dbReference type="PIRNR" id="PIRNR000535"/>
    </source>
</evidence>
<dbReference type="GO" id="GO:0005829">
    <property type="term" value="C:cytosol"/>
    <property type="evidence" value="ECO:0007669"/>
    <property type="project" value="TreeGrafter"/>
</dbReference>
<keyword evidence="9" id="KW-1185">Reference proteome</keyword>
<dbReference type="Gene3D" id="3.40.1190.20">
    <property type="match status" value="1"/>
</dbReference>
<keyword evidence="3" id="KW-0547">Nucleotide-binding</keyword>
<evidence type="ECO:0000256" key="3">
    <source>
        <dbReference type="ARBA" id="ARBA00022741"/>
    </source>
</evidence>
<keyword evidence="4 8" id="KW-0418">Kinase</keyword>
<comment type="similarity">
    <text evidence="1">Belongs to the carbohydrate kinase PfkB family.</text>
</comment>
<evidence type="ECO:0000259" key="7">
    <source>
        <dbReference type="Pfam" id="PF00294"/>
    </source>
</evidence>
<dbReference type="InterPro" id="IPR017583">
    <property type="entry name" value="Tagatose/fructose_Pkinase"/>
</dbReference>
<comment type="caution">
    <text evidence="8">The sequence shown here is derived from an EMBL/GenBank/DDBJ whole genome shotgun (WGS) entry which is preliminary data.</text>
</comment>
<reference evidence="8 9" key="1">
    <citation type="submission" date="2020-07" db="EMBL/GenBank/DDBJ databases">
        <title>Sequencing the genomes of 1000 actinobacteria strains.</title>
        <authorList>
            <person name="Klenk H.-P."/>
        </authorList>
    </citation>
    <scope>NUCLEOTIDE SEQUENCE [LARGE SCALE GENOMIC DNA]</scope>
    <source>
        <strain evidence="8 9">DSM 100723</strain>
    </source>
</reference>
<dbReference type="SUPFAM" id="SSF53613">
    <property type="entry name" value="Ribokinase-like"/>
    <property type="match status" value="1"/>
</dbReference>
<dbReference type="InterPro" id="IPR029056">
    <property type="entry name" value="Ribokinase-like"/>
</dbReference>
<evidence type="ECO:0000313" key="9">
    <source>
        <dbReference type="Proteomes" id="UP000523079"/>
    </source>
</evidence>
<evidence type="ECO:0000256" key="1">
    <source>
        <dbReference type="ARBA" id="ARBA00010688"/>
    </source>
</evidence>
<dbReference type="GO" id="GO:0008443">
    <property type="term" value="F:phosphofructokinase activity"/>
    <property type="evidence" value="ECO:0007669"/>
    <property type="project" value="TreeGrafter"/>
</dbReference>
<protein>
    <submittedName>
        <fullName evidence="8">1-phosphofructokinase family hexose kinase</fullName>
    </submittedName>
</protein>
<evidence type="ECO:0000256" key="2">
    <source>
        <dbReference type="ARBA" id="ARBA00022679"/>
    </source>
</evidence>
<dbReference type="PANTHER" id="PTHR46566">
    <property type="entry name" value="1-PHOSPHOFRUCTOKINASE-RELATED"/>
    <property type="match status" value="1"/>
</dbReference>
<dbReference type="Proteomes" id="UP000523079">
    <property type="component" value="Unassembled WGS sequence"/>
</dbReference>